<dbReference type="RefSeq" id="WP_203166501.1">
    <property type="nucleotide sequence ID" value="NZ_JAEVLS010000001.1"/>
</dbReference>
<gene>
    <name evidence="1" type="ORF">JM946_07375</name>
</gene>
<organism evidence="1 2">
    <name type="scientific">Steroidobacter gossypii</name>
    <dbReference type="NCBI Taxonomy" id="2805490"/>
    <lineage>
        <taxon>Bacteria</taxon>
        <taxon>Pseudomonadati</taxon>
        <taxon>Pseudomonadota</taxon>
        <taxon>Gammaproteobacteria</taxon>
        <taxon>Steroidobacterales</taxon>
        <taxon>Steroidobacteraceae</taxon>
        <taxon>Steroidobacter</taxon>
    </lineage>
</organism>
<proteinExistence type="predicted"/>
<name>A0ABS1WUB0_9GAMM</name>
<accession>A0ABS1WUB0</accession>
<dbReference type="EMBL" id="JAEVLS010000001">
    <property type="protein sequence ID" value="MBM0104562.1"/>
    <property type="molecule type" value="Genomic_DNA"/>
</dbReference>
<keyword evidence="2" id="KW-1185">Reference proteome</keyword>
<dbReference type="Proteomes" id="UP000661077">
    <property type="component" value="Unassembled WGS sequence"/>
</dbReference>
<evidence type="ECO:0000313" key="2">
    <source>
        <dbReference type="Proteomes" id="UP000661077"/>
    </source>
</evidence>
<evidence type="ECO:0000313" key="1">
    <source>
        <dbReference type="EMBL" id="MBM0104562.1"/>
    </source>
</evidence>
<sequence length="64" mass="7001">MRTSLTLVVAVAISLATLSVLEWNTYRHLPAGEVTIVQIEEPTSVAPLAQAELDSQRVRTANRL</sequence>
<protein>
    <recommendedName>
        <fullName evidence="3">SAF domain-containing protein</fullName>
    </recommendedName>
</protein>
<comment type="caution">
    <text evidence="1">The sequence shown here is derived from an EMBL/GenBank/DDBJ whole genome shotgun (WGS) entry which is preliminary data.</text>
</comment>
<evidence type="ECO:0008006" key="3">
    <source>
        <dbReference type="Google" id="ProtNLM"/>
    </source>
</evidence>
<reference evidence="1 2" key="1">
    <citation type="journal article" date="2021" name="Int. J. Syst. Evol. Microbiol.">
        <title>Steroidobacter gossypii sp. nov., isolated from soil of cotton cropping field.</title>
        <authorList>
            <person name="Huang R."/>
            <person name="Yang S."/>
            <person name="Zhen C."/>
            <person name="Liu W."/>
        </authorList>
    </citation>
    <scope>NUCLEOTIDE SEQUENCE [LARGE SCALE GENOMIC DNA]</scope>
    <source>
        <strain evidence="1 2">S1-65</strain>
    </source>
</reference>